<keyword evidence="1" id="KW-0479">Metal-binding</keyword>
<accession>A0AAD8L0H1</accession>
<dbReference type="PANTHER" id="PTHR46978">
    <property type="entry name" value="ZINC KNUCKLE (CCHC-TYPE) FAMILY PROTEIN"/>
    <property type="match status" value="1"/>
</dbReference>
<dbReference type="InterPro" id="IPR036875">
    <property type="entry name" value="Znf_CCHC_sf"/>
</dbReference>
<dbReference type="InterPro" id="IPR001878">
    <property type="entry name" value="Znf_CCHC"/>
</dbReference>
<feature type="domain" description="CCHC-type" evidence="3">
    <location>
        <begin position="217"/>
        <end position="232"/>
    </location>
</feature>
<dbReference type="Gene3D" id="4.10.60.10">
    <property type="entry name" value="Zinc finger, CCHC-type"/>
    <property type="match status" value="4"/>
</dbReference>
<dbReference type="SUPFAM" id="SSF57756">
    <property type="entry name" value="Retrovirus zinc finger-like domains"/>
    <property type="match status" value="3"/>
</dbReference>
<feature type="compositionally biased region" description="Polar residues" evidence="2">
    <location>
        <begin position="299"/>
        <end position="313"/>
    </location>
</feature>
<dbReference type="GO" id="GO:0008270">
    <property type="term" value="F:zinc ion binding"/>
    <property type="evidence" value="ECO:0007669"/>
    <property type="project" value="UniProtKB-KW"/>
</dbReference>
<dbReference type="Proteomes" id="UP001229421">
    <property type="component" value="Unassembled WGS sequence"/>
</dbReference>
<evidence type="ECO:0000256" key="2">
    <source>
        <dbReference type="SAM" id="MobiDB-lite"/>
    </source>
</evidence>
<evidence type="ECO:0000259" key="3">
    <source>
        <dbReference type="PROSITE" id="PS50158"/>
    </source>
</evidence>
<feature type="region of interest" description="Disordered" evidence="2">
    <location>
        <begin position="266"/>
        <end position="365"/>
    </location>
</feature>
<dbReference type="SMART" id="SM00343">
    <property type="entry name" value="ZnF_C2HC"/>
    <property type="match status" value="7"/>
</dbReference>
<keyword evidence="1" id="KW-0862">Zinc</keyword>
<reference evidence="4" key="1">
    <citation type="journal article" date="2023" name="bioRxiv">
        <title>Improved chromosome-level genome assembly for marigold (Tagetes erecta).</title>
        <authorList>
            <person name="Jiang F."/>
            <person name="Yuan L."/>
            <person name="Wang S."/>
            <person name="Wang H."/>
            <person name="Xu D."/>
            <person name="Wang A."/>
            <person name="Fan W."/>
        </authorList>
    </citation>
    <scope>NUCLEOTIDE SEQUENCE</scope>
    <source>
        <strain evidence="4">WSJ</strain>
        <tissue evidence="4">Leaf</tissue>
    </source>
</reference>
<evidence type="ECO:0000313" key="4">
    <source>
        <dbReference type="EMBL" id="KAK1430491.1"/>
    </source>
</evidence>
<dbReference type="PANTHER" id="PTHR46978:SF1">
    <property type="entry name" value="ZINC KNUCKLE (CCHC-TYPE) FAMILY PROTEIN"/>
    <property type="match status" value="1"/>
</dbReference>
<dbReference type="AlphaFoldDB" id="A0AAD8L0H1"/>
<comment type="caution">
    <text evidence="4">The sequence shown here is derived from an EMBL/GenBank/DDBJ whole genome shotgun (WGS) entry which is preliminary data.</text>
</comment>
<evidence type="ECO:0000256" key="1">
    <source>
        <dbReference type="PROSITE-ProRule" id="PRU00047"/>
    </source>
</evidence>
<dbReference type="EMBL" id="JAUHHV010000003">
    <property type="protein sequence ID" value="KAK1430491.1"/>
    <property type="molecule type" value="Genomic_DNA"/>
</dbReference>
<sequence length="365" mass="40543">MEESISISTACTNAVNSSSFSTVSETITIDANNKFHNTNEIITTQNDVTDEKGEQDIDELKETNVCLEIDHVEKFDNSILRKLLRGPRYFDPPENGSCYNCGESGHTITNCTAANRKKPCFLCGSLTHKSRKCKQRKKCYHCKKTGHFANDCPEKSTEGFEKAKICLKCGDSGHEMYTCKTMFYSVDDLKEIQCYICKQSGHLCCVDYGEGPSEVSCYRCGQLGHTGLKCTSVSSSASVHAEASPSYYCYKCGQEGHKSRKCKTLAKKRRRKNAKQSNLQDSTDHVGVKSAPQELGDTCKTNKTQNGHSTPSQPKRRGGWMDEDEDPGSCFSRTQQGSLSTPASYRSNNGFHGSSDYTGDFQYED</sequence>
<keyword evidence="5" id="KW-1185">Reference proteome</keyword>
<feature type="domain" description="CCHC-type" evidence="3">
    <location>
        <begin position="138"/>
        <end position="154"/>
    </location>
</feature>
<evidence type="ECO:0000313" key="5">
    <source>
        <dbReference type="Proteomes" id="UP001229421"/>
    </source>
</evidence>
<feature type="domain" description="CCHC-type" evidence="3">
    <location>
        <begin position="98"/>
        <end position="111"/>
    </location>
</feature>
<gene>
    <name evidence="4" type="ORF">QVD17_13268</name>
</gene>
<feature type="domain" description="CCHC-type" evidence="3">
    <location>
        <begin position="249"/>
        <end position="263"/>
    </location>
</feature>
<organism evidence="4 5">
    <name type="scientific">Tagetes erecta</name>
    <name type="common">African marigold</name>
    <dbReference type="NCBI Taxonomy" id="13708"/>
    <lineage>
        <taxon>Eukaryota</taxon>
        <taxon>Viridiplantae</taxon>
        <taxon>Streptophyta</taxon>
        <taxon>Embryophyta</taxon>
        <taxon>Tracheophyta</taxon>
        <taxon>Spermatophyta</taxon>
        <taxon>Magnoliopsida</taxon>
        <taxon>eudicotyledons</taxon>
        <taxon>Gunneridae</taxon>
        <taxon>Pentapetalae</taxon>
        <taxon>asterids</taxon>
        <taxon>campanulids</taxon>
        <taxon>Asterales</taxon>
        <taxon>Asteraceae</taxon>
        <taxon>Asteroideae</taxon>
        <taxon>Heliantheae alliance</taxon>
        <taxon>Tageteae</taxon>
        <taxon>Tagetes</taxon>
    </lineage>
</organism>
<dbReference type="Pfam" id="PF00098">
    <property type="entry name" value="zf-CCHC"/>
    <property type="match status" value="3"/>
</dbReference>
<protein>
    <recommendedName>
        <fullName evidence="3">CCHC-type domain-containing protein</fullName>
    </recommendedName>
</protein>
<proteinExistence type="predicted"/>
<keyword evidence="1" id="KW-0863">Zinc-finger</keyword>
<dbReference type="GO" id="GO:0003676">
    <property type="term" value="F:nucleic acid binding"/>
    <property type="evidence" value="ECO:0007669"/>
    <property type="project" value="InterPro"/>
</dbReference>
<name>A0AAD8L0H1_TARER</name>
<feature type="compositionally biased region" description="Polar residues" evidence="2">
    <location>
        <begin position="331"/>
        <end position="357"/>
    </location>
</feature>
<dbReference type="PROSITE" id="PS50158">
    <property type="entry name" value="ZF_CCHC"/>
    <property type="match status" value="4"/>
</dbReference>